<comment type="caution">
    <text evidence="1">The sequence shown here is derived from an EMBL/GenBank/DDBJ whole genome shotgun (WGS) entry which is preliminary data.</text>
</comment>
<keyword evidence="2" id="KW-1185">Reference proteome</keyword>
<organism evidence="1 2">
    <name type="scientific">Cellvibrio fibrivorans</name>
    <dbReference type="NCBI Taxonomy" id="126350"/>
    <lineage>
        <taxon>Bacteria</taxon>
        <taxon>Pseudomonadati</taxon>
        <taxon>Pseudomonadota</taxon>
        <taxon>Gammaproteobacteria</taxon>
        <taxon>Cellvibrionales</taxon>
        <taxon>Cellvibrionaceae</taxon>
        <taxon>Cellvibrio</taxon>
    </lineage>
</organism>
<evidence type="ECO:0000313" key="1">
    <source>
        <dbReference type="EMBL" id="MDR7091292.1"/>
    </source>
</evidence>
<proteinExistence type="predicted"/>
<dbReference type="RefSeq" id="WP_310074464.1">
    <property type="nucleotide sequence ID" value="NZ_JAVDVX010000006.1"/>
</dbReference>
<evidence type="ECO:0000313" key="2">
    <source>
        <dbReference type="Proteomes" id="UP001253595"/>
    </source>
</evidence>
<dbReference type="Proteomes" id="UP001253595">
    <property type="component" value="Unassembled WGS sequence"/>
</dbReference>
<name>A0ABU1V1H1_9GAMM</name>
<reference evidence="1 2" key="1">
    <citation type="submission" date="2023-07" db="EMBL/GenBank/DDBJ databases">
        <title>Sorghum-associated microbial communities from plants grown in Nebraska, USA.</title>
        <authorList>
            <person name="Schachtman D."/>
        </authorList>
    </citation>
    <scope>NUCLEOTIDE SEQUENCE [LARGE SCALE GENOMIC DNA]</scope>
    <source>
        <strain evidence="1 2">BE190</strain>
    </source>
</reference>
<gene>
    <name evidence="1" type="ORF">J2X05_003327</name>
</gene>
<accession>A0ABU1V1H1</accession>
<dbReference type="EMBL" id="JAVDVX010000006">
    <property type="protein sequence ID" value="MDR7091292.1"/>
    <property type="molecule type" value="Genomic_DNA"/>
</dbReference>
<sequence length="242" mass="27261">MSAATCGTANVITYNHYQRNRLTDPLNPIRQLIQQAQEQDSATGKLLEFVECRKKRLHAAIKLPEQQAAKGLADFVVRYIKHVPDFIDAIRSMAHEAGIDKDVEPLLKIASDYFMSPPSIVDPHSQLEALLDEAYLAHRLLEEVNDRFMAKSGIPLAPMDMTVANVIAHELIGEPFANELDQAVLFSAELLLNEHGFEGANISNYVNAHRERGWTEELEKWPCLVEDLSISVEFDTENSTRH</sequence>
<protein>
    <submittedName>
        <fullName evidence="1">Uncharacterized protein</fullName>
    </submittedName>
</protein>